<evidence type="ECO:0000313" key="4">
    <source>
        <dbReference type="Proteomes" id="UP000183760"/>
    </source>
</evidence>
<dbReference type="Gene3D" id="1.10.101.10">
    <property type="entry name" value="PGBD-like superfamily/PGBD"/>
    <property type="match status" value="1"/>
</dbReference>
<evidence type="ECO:0000313" key="5">
    <source>
        <dbReference type="Proteomes" id="UP000321514"/>
    </source>
</evidence>
<name>A0A511T7B3_MYXFU</name>
<dbReference type="EMBL" id="BJXR01000036">
    <property type="protein sequence ID" value="GEN10060.1"/>
    <property type="molecule type" value="Genomic_DNA"/>
</dbReference>
<reference evidence="2 5" key="2">
    <citation type="submission" date="2019-07" db="EMBL/GenBank/DDBJ databases">
        <title>Whole genome shotgun sequence of Myxococcus fulvus NBRC 100333.</title>
        <authorList>
            <person name="Hosoyama A."/>
            <person name="Uohara A."/>
            <person name="Ohji S."/>
            <person name="Ichikawa N."/>
        </authorList>
    </citation>
    <scope>NUCLEOTIDE SEQUENCE [LARGE SCALE GENOMIC DNA]</scope>
    <source>
        <strain evidence="2 5">NBRC 100333</strain>
    </source>
</reference>
<protein>
    <submittedName>
        <fullName evidence="3">Peptidoglycan binding domain-containing protein</fullName>
    </submittedName>
</protein>
<proteinExistence type="predicted"/>
<dbReference type="SUPFAM" id="SSF47090">
    <property type="entry name" value="PGBD-like"/>
    <property type="match status" value="1"/>
</dbReference>
<comment type="caution">
    <text evidence="2">The sequence shown here is derived from an EMBL/GenBank/DDBJ whole genome shotgun (WGS) entry which is preliminary data.</text>
</comment>
<gene>
    <name evidence="2" type="ORF">MFU01_50970</name>
    <name evidence="3" type="ORF">SAMN05443572_10735</name>
</gene>
<dbReference type="InterPro" id="IPR036366">
    <property type="entry name" value="PGBDSf"/>
</dbReference>
<reference evidence="3 4" key="1">
    <citation type="submission" date="2016-10" db="EMBL/GenBank/DDBJ databases">
        <authorList>
            <person name="Varghese N."/>
            <person name="Submissions S."/>
        </authorList>
    </citation>
    <scope>NUCLEOTIDE SEQUENCE [LARGE SCALE GENOMIC DNA]</scope>
    <source>
        <strain evidence="3 4">DSM 16525</strain>
    </source>
</reference>
<dbReference type="Proteomes" id="UP000321514">
    <property type="component" value="Unassembled WGS sequence"/>
</dbReference>
<accession>A0A511T7B3</accession>
<evidence type="ECO:0000313" key="2">
    <source>
        <dbReference type="EMBL" id="GEN10060.1"/>
    </source>
</evidence>
<dbReference type="RefSeq" id="WP_074956752.1">
    <property type="nucleotide sequence ID" value="NZ_BJXR01000036.1"/>
</dbReference>
<sequence length="246" mass="26755">MSEVELGKVMRRGEESSGVRRIQEWLTLSGFAVAIDGDFGPATEAALKRFQAKVALPVSGVADAATFERLTGPLRAALATIPPAGRTLGALTVAYAAQHLRQMPREVGGRNRGPWVRLYLDGNEGASFCWSAGFATFCLNQAARTLGTPMPLERTFSSDLLAAQGRARERFVSSLSAPPDRARIRPGSLFLRRRTPGDWSHSGIVTEVDEETFQTIEANTNDEGAHEGYEVCARTRGFKNVDFVVL</sequence>
<organism evidence="2 5">
    <name type="scientific">Myxococcus fulvus</name>
    <dbReference type="NCBI Taxonomy" id="33"/>
    <lineage>
        <taxon>Bacteria</taxon>
        <taxon>Pseudomonadati</taxon>
        <taxon>Myxococcota</taxon>
        <taxon>Myxococcia</taxon>
        <taxon>Myxococcales</taxon>
        <taxon>Cystobacterineae</taxon>
        <taxon>Myxococcaceae</taxon>
        <taxon>Myxococcus</taxon>
    </lineage>
</organism>
<dbReference type="STRING" id="1334629.MFUL124B02_19595"/>
<dbReference type="Pfam" id="PF01471">
    <property type="entry name" value="PG_binding_1"/>
    <property type="match status" value="1"/>
</dbReference>
<dbReference type="EMBL" id="FOIB01000007">
    <property type="protein sequence ID" value="SEU25030.1"/>
    <property type="molecule type" value="Genomic_DNA"/>
</dbReference>
<dbReference type="Proteomes" id="UP000183760">
    <property type="component" value="Unassembled WGS sequence"/>
</dbReference>
<dbReference type="InterPro" id="IPR002477">
    <property type="entry name" value="Peptidoglycan-bd-like"/>
</dbReference>
<keyword evidence="4" id="KW-1185">Reference proteome</keyword>
<dbReference type="AlphaFoldDB" id="A0A511T7B3"/>
<dbReference type="InterPro" id="IPR036365">
    <property type="entry name" value="PGBD-like_sf"/>
</dbReference>
<dbReference type="OrthoDB" id="5395100at2"/>
<evidence type="ECO:0000313" key="3">
    <source>
        <dbReference type="EMBL" id="SEU25030.1"/>
    </source>
</evidence>
<feature type="domain" description="Peptidoglycan binding-like" evidence="1">
    <location>
        <begin position="16"/>
        <end position="70"/>
    </location>
</feature>
<evidence type="ECO:0000259" key="1">
    <source>
        <dbReference type="Pfam" id="PF01471"/>
    </source>
</evidence>